<dbReference type="PANTHER" id="PTHR32246">
    <property type="entry name" value="INGRESSION PROTEIN FIC1"/>
    <property type="match status" value="1"/>
</dbReference>
<gene>
    <name evidence="2" type="ORF">Adt_49094</name>
</gene>
<dbReference type="Gene3D" id="2.60.40.150">
    <property type="entry name" value="C2 domain"/>
    <property type="match status" value="1"/>
</dbReference>
<evidence type="ECO:0000313" key="2">
    <source>
        <dbReference type="EMBL" id="KAL2453407.1"/>
    </source>
</evidence>
<dbReference type="InterPro" id="IPR035892">
    <property type="entry name" value="C2_domain_sf"/>
</dbReference>
<dbReference type="EMBL" id="JBFOLK010000697">
    <property type="protein sequence ID" value="KAL2453407.1"/>
    <property type="molecule type" value="Genomic_DNA"/>
</dbReference>
<protein>
    <submittedName>
        <fullName evidence="2">C2 domain-containing protein</fullName>
    </submittedName>
</protein>
<dbReference type="PROSITE" id="PS50004">
    <property type="entry name" value="C2"/>
    <property type="match status" value="1"/>
</dbReference>
<evidence type="ECO:0000313" key="3">
    <source>
        <dbReference type="Proteomes" id="UP001604336"/>
    </source>
</evidence>
<dbReference type="InterPro" id="IPR000008">
    <property type="entry name" value="C2_dom"/>
</dbReference>
<reference evidence="3" key="1">
    <citation type="submission" date="2024-07" db="EMBL/GenBank/DDBJ databases">
        <title>Two chromosome-level genome assemblies of Korean endemic species Abeliophyllum distichum and Forsythia ovata (Oleaceae).</title>
        <authorList>
            <person name="Jang H."/>
        </authorList>
    </citation>
    <scope>NUCLEOTIDE SEQUENCE [LARGE SCALE GENOMIC DNA]</scope>
</reference>
<proteinExistence type="predicted"/>
<keyword evidence="3" id="KW-1185">Reference proteome</keyword>
<accession>A0ABD1NP74</accession>
<feature type="domain" description="C2" evidence="1">
    <location>
        <begin position="1"/>
        <end position="89"/>
    </location>
</feature>
<comment type="caution">
    <text evidence="2">The sequence shown here is derived from an EMBL/GenBank/DDBJ whole genome shotgun (WGS) entry which is preliminary data.</text>
</comment>
<dbReference type="AlphaFoldDB" id="A0ABD1NP74"/>
<dbReference type="PANTHER" id="PTHR32246:SF22">
    <property type="entry name" value="C2 DOMAIN-CONTAINING PROTEIN"/>
    <property type="match status" value="1"/>
</dbReference>
<sequence length="178" mass="19481">MKVYAEASINKISKTAKKTQVDKRNECNPCWNCSIVYTIGETDVQSTNVDLVIKLFSERTFGDRYIGEVKLASSLFENGLSAQNVSHVVIGTSCGILNISYNLGEKIVVQKPSGWDKAVRIMTKFGVNVLINGTLTLMTGGAFDGDFDIPIFTDPCDVDIIDLVDDVICDDVVVIDDC</sequence>
<dbReference type="SUPFAM" id="SSF49562">
    <property type="entry name" value="C2 domain (Calcium/lipid-binding domain, CaLB)"/>
    <property type="match status" value="1"/>
</dbReference>
<name>A0ABD1NP74_9LAMI</name>
<dbReference type="Proteomes" id="UP001604336">
    <property type="component" value="Unassembled WGS sequence"/>
</dbReference>
<evidence type="ECO:0000259" key="1">
    <source>
        <dbReference type="PROSITE" id="PS50004"/>
    </source>
</evidence>
<organism evidence="2 3">
    <name type="scientific">Abeliophyllum distichum</name>
    <dbReference type="NCBI Taxonomy" id="126358"/>
    <lineage>
        <taxon>Eukaryota</taxon>
        <taxon>Viridiplantae</taxon>
        <taxon>Streptophyta</taxon>
        <taxon>Embryophyta</taxon>
        <taxon>Tracheophyta</taxon>
        <taxon>Spermatophyta</taxon>
        <taxon>Magnoliopsida</taxon>
        <taxon>eudicotyledons</taxon>
        <taxon>Gunneridae</taxon>
        <taxon>Pentapetalae</taxon>
        <taxon>asterids</taxon>
        <taxon>lamiids</taxon>
        <taxon>Lamiales</taxon>
        <taxon>Oleaceae</taxon>
        <taxon>Forsythieae</taxon>
        <taxon>Abeliophyllum</taxon>
    </lineage>
</organism>
<dbReference type="Pfam" id="PF00168">
    <property type="entry name" value="C2"/>
    <property type="match status" value="1"/>
</dbReference>